<dbReference type="SMART" id="SM00866">
    <property type="entry name" value="UTRA"/>
    <property type="match status" value="1"/>
</dbReference>
<dbReference type="SUPFAM" id="SSF64288">
    <property type="entry name" value="Chorismate lyase-like"/>
    <property type="match status" value="1"/>
</dbReference>
<proteinExistence type="predicted"/>
<dbReference type="Gene3D" id="1.10.10.10">
    <property type="entry name" value="Winged helix-like DNA-binding domain superfamily/Winged helix DNA-binding domain"/>
    <property type="match status" value="1"/>
</dbReference>
<evidence type="ECO:0000256" key="1">
    <source>
        <dbReference type="ARBA" id="ARBA00023015"/>
    </source>
</evidence>
<dbReference type="PRINTS" id="PR00035">
    <property type="entry name" value="HTHGNTR"/>
</dbReference>
<dbReference type="InterPro" id="IPR028978">
    <property type="entry name" value="Chorismate_lyase_/UTRA_dom_sf"/>
</dbReference>
<dbReference type="AlphaFoldDB" id="A0A4R0IXB0"/>
<dbReference type="GO" id="GO:0003700">
    <property type="term" value="F:DNA-binding transcription factor activity"/>
    <property type="evidence" value="ECO:0007669"/>
    <property type="project" value="InterPro"/>
</dbReference>
<dbReference type="InterPro" id="IPR000524">
    <property type="entry name" value="Tscrpt_reg_HTH_GntR"/>
</dbReference>
<sequence length="228" mass="24924">MAHKYEEILQDLTGRIATLEAGARIPTEKELAAEFGASTMTVRRALQILTQNGQLRGVPGRGTFVAHPRVTKMMGSAASFTDAMRSSGRRPSSVLVEATVRRSTAEEAEWFEAPEDAQVYSIKRVRLGDGVPLGFEVSTLSAPLLPGLLAANLEQSLYDTLATQYGITIVRKSIVVSTRLPRPDEAEHLRIEPTLPCLQTIVTSETGDGRPFEHTVSVFRGDLYEISL</sequence>
<dbReference type="Pfam" id="PF07702">
    <property type="entry name" value="UTRA"/>
    <property type="match status" value="1"/>
</dbReference>
<dbReference type="GO" id="GO:0045892">
    <property type="term" value="P:negative regulation of DNA-templated transcription"/>
    <property type="evidence" value="ECO:0007669"/>
    <property type="project" value="TreeGrafter"/>
</dbReference>
<dbReference type="InterPro" id="IPR036390">
    <property type="entry name" value="WH_DNA-bd_sf"/>
</dbReference>
<name>A0A4R0IXB0_9ACTN</name>
<reference evidence="5 6" key="1">
    <citation type="submission" date="2019-02" db="EMBL/GenBank/DDBJ databases">
        <title>Kribbella capetownensis sp. nov. and Kribbella speibonae sp. nov., isolated from soil.</title>
        <authorList>
            <person name="Curtis S.M."/>
            <person name="Norton I."/>
            <person name="Everest G.J."/>
            <person name="Meyers P.R."/>
        </authorList>
    </citation>
    <scope>NUCLEOTIDE SEQUENCE [LARGE SCALE GENOMIC DNA]</scope>
    <source>
        <strain evidence="5 6">YM55</strain>
    </source>
</reference>
<dbReference type="SMART" id="SM00345">
    <property type="entry name" value="HTH_GNTR"/>
    <property type="match status" value="1"/>
</dbReference>
<dbReference type="InterPro" id="IPR011663">
    <property type="entry name" value="UTRA"/>
</dbReference>
<keyword evidence="3" id="KW-0804">Transcription</keyword>
<dbReference type="PANTHER" id="PTHR44846">
    <property type="entry name" value="MANNOSYL-D-GLYCERATE TRANSPORT/METABOLISM SYSTEM REPRESSOR MNGR-RELATED"/>
    <property type="match status" value="1"/>
</dbReference>
<dbReference type="PANTHER" id="PTHR44846:SF1">
    <property type="entry name" value="MANNOSYL-D-GLYCERATE TRANSPORT_METABOLISM SYSTEM REPRESSOR MNGR-RELATED"/>
    <property type="match status" value="1"/>
</dbReference>
<dbReference type="GO" id="GO:0003677">
    <property type="term" value="F:DNA binding"/>
    <property type="evidence" value="ECO:0007669"/>
    <property type="project" value="UniProtKB-KW"/>
</dbReference>
<evidence type="ECO:0000259" key="4">
    <source>
        <dbReference type="PROSITE" id="PS50949"/>
    </source>
</evidence>
<feature type="domain" description="HTH gntR-type" evidence="4">
    <location>
        <begin position="2"/>
        <end position="68"/>
    </location>
</feature>
<evidence type="ECO:0000256" key="2">
    <source>
        <dbReference type="ARBA" id="ARBA00023125"/>
    </source>
</evidence>
<dbReference type="SUPFAM" id="SSF46785">
    <property type="entry name" value="Winged helix' DNA-binding domain"/>
    <property type="match status" value="1"/>
</dbReference>
<dbReference type="Pfam" id="PF00392">
    <property type="entry name" value="GntR"/>
    <property type="match status" value="1"/>
</dbReference>
<gene>
    <name evidence="5" type="ORF">E0H92_26305</name>
</gene>
<dbReference type="CDD" id="cd07377">
    <property type="entry name" value="WHTH_GntR"/>
    <property type="match status" value="1"/>
</dbReference>
<dbReference type="InterPro" id="IPR036388">
    <property type="entry name" value="WH-like_DNA-bd_sf"/>
</dbReference>
<protein>
    <submittedName>
        <fullName evidence="5">GntR family transcriptional regulator</fullName>
    </submittedName>
</protein>
<accession>A0A4R0IXB0</accession>
<keyword evidence="2" id="KW-0238">DNA-binding</keyword>
<evidence type="ECO:0000256" key="3">
    <source>
        <dbReference type="ARBA" id="ARBA00023163"/>
    </source>
</evidence>
<dbReference type="EMBL" id="SJKC01000003">
    <property type="protein sequence ID" value="TCC36178.1"/>
    <property type="molecule type" value="Genomic_DNA"/>
</dbReference>
<dbReference type="Proteomes" id="UP000294225">
    <property type="component" value="Unassembled WGS sequence"/>
</dbReference>
<organism evidence="5 6">
    <name type="scientific">Kribbella speibonae</name>
    <dbReference type="NCBI Taxonomy" id="1572660"/>
    <lineage>
        <taxon>Bacteria</taxon>
        <taxon>Bacillati</taxon>
        <taxon>Actinomycetota</taxon>
        <taxon>Actinomycetes</taxon>
        <taxon>Propionibacteriales</taxon>
        <taxon>Kribbellaceae</taxon>
        <taxon>Kribbella</taxon>
    </lineage>
</organism>
<evidence type="ECO:0000313" key="5">
    <source>
        <dbReference type="EMBL" id="TCC36178.1"/>
    </source>
</evidence>
<dbReference type="PROSITE" id="PS50949">
    <property type="entry name" value="HTH_GNTR"/>
    <property type="match status" value="1"/>
</dbReference>
<keyword evidence="1" id="KW-0805">Transcription regulation</keyword>
<evidence type="ECO:0000313" key="6">
    <source>
        <dbReference type="Proteomes" id="UP000294225"/>
    </source>
</evidence>
<dbReference type="RefSeq" id="WP_131498022.1">
    <property type="nucleotide sequence ID" value="NZ_SJKC01000003.1"/>
</dbReference>
<dbReference type="Gene3D" id="3.40.1410.10">
    <property type="entry name" value="Chorismate lyase-like"/>
    <property type="match status" value="1"/>
</dbReference>
<comment type="caution">
    <text evidence="5">The sequence shown here is derived from an EMBL/GenBank/DDBJ whole genome shotgun (WGS) entry which is preliminary data.</text>
</comment>
<dbReference type="InterPro" id="IPR050679">
    <property type="entry name" value="Bact_HTH_transcr_reg"/>
</dbReference>